<keyword evidence="2" id="KW-1185">Reference proteome</keyword>
<dbReference type="Gene3D" id="3.20.160.10">
    <property type="entry name" value="vpa0580 domain like"/>
    <property type="match status" value="1"/>
</dbReference>
<dbReference type="Pfam" id="PF08888">
    <property type="entry name" value="HopJ"/>
    <property type="match status" value="1"/>
</dbReference>
<accession>A0ABW5N2J2</accession>
<evidence type="ECO:0000313" key="2">
    <source>
        <dbReference type="Proteomes" id="UP001597459"/>
    </source>
</evidence>
<dbReference type="Proteomes" id="UP001597459">
    <property type="component" value="Unassembled WGS sequence"/>
</dbReference>
<dbReference type="InterPro" id="IPR014984">
    <property type="entry name" value="HopJ"/>
</dbReference>
<proteinExistence type="predicted"/>
<evidence type="ECO:0000313" key="1">
    <source>
        <dbReference type="EMBL" id="MFD2589287.1"/>
    </source>
</evidence>
<organism evidence="1 2">
    <name type="scientific">Aquimarina hainanensis</name>
    <dbReference type="NCBI Taxonomy" id="1578017"/>
    <lineage>
        <taxon>Bacteria</taxon>
        <taxon>Pseudomonadati</taxon>
        <taxon>Bacteroidota</taxon>
        <taxon>Flavobacteriia</taxon>
        <taxon>Flavobacteriales</taxon>
        <taxon>Flavobacteriaceae</taxon>
        <taxon>Aquimarina</taxon>
    </lineage>
</organism>
<sequence length="114" mass="13161">MELTSFIEKLKTSPEKITFQETMDVVEAYYTFEPTAFTNGSVHNEQGQNSGSCKLFAFAKENEFSEEETLSCFGAYYRDDVLQHPEGDDHQNIRNFIKTGWEGVKFEQQALQKK</sequence>
<name>A0ABW5N2J2_9FLAO</name>
<dbReference type="InterPro" id="IPR038604">
    <property type="entry name" value="HopJ_sf"/>
</dbReference>
<dbReference type="EMBL" id="JBHULX010000001">
    <property type="protein sequence ID" value="MFD2589287.1"/>
    <property type="molecule type" value="Genomic_DNA"/>
</dbReference>
<protein>
    <submittedName>
        <fullName evidence="1">HopJ type III effector protein</fullName>
    </submittedName>
</protein>
<reference evidence="2" key="1">
    <citation type="journal article" date="2019" name="Int. J. Syst. Evol. Microbiol.">
        <title>The Global Catalogue of Microorganisms (GCM) 10K type strain sequencing project: providing services to taxonomists for standard genome sequencing and annotation.</title>
        <authorList>
            <consortium name="The Broad Institute Genomics Platform"/>
            <consortium name="The Broad Institute Genome Sequencing Center for Infectious Disease"/>
            <person name="Wu L."/>
            <person name="Ma J."/>
        </authorList>
    </citation>
    <scope>NUCLEOTIDE SEQUENCE [LARGE SCALE GENOMIC DNA]</scope>
    <source>
        <strain evidence="2">KCTC 42423</strain>
    </source>
</reference>
<gene>
    <name evidence="1" type="ORF">ACFSTE_00495</name>
</gene>
<dbReference type="RefSeq" id="WP_176028089.1">
    <property type="nucleotide sequence ID" value="NZ_JBHSJV010000001.1"/>
</dbReference>
<comment type="caution">
    <text evidence="1">The sequence shown here is derived from an EMBL/GenBank/DDBJ whole genome shotgun (WGS) entry which is preliminary data.</text>
</comment>